<proteinExistence type="predicted"/>
<dbReference type="Pfam" id="PF07859">
    <property type="entry name" value="Abhydrolase_3"/>
    <property type="match status" value="1"/>
</dbReference>
<dbReference type="InterPro" id="IPR013094">
    <property type="entry name" value="AB_hydrolase_3"/>
</dbReference>
<name>A0A1I4FJS9_9RHOB</name>
<gene>
    <name evidence="3" type="ORF">SAMN04488036_10666</name>
</gene>
<dbReference type="PANTHER" id="PTHR48081:SF8">
    <property type="entry name" value="ALPHA_BETA HYDROLASE FOLD-3 DOMAIN-CONTAINING PROTEIN-RELATED"/>
    <property type="match status" value="1"/>
</dbReference>
<keyword evidence="1" id="KW-0378">Hydrolase</keyword>
<dbReference type="OrthoDB" id="9806180at2"/>
<dbReference type="InterPro" id="IPR029058">
    <property type="entry name" value="AB_hydrolase_fold"/>
</dbReference>
<dbReference type="Proteomes" id="UP000198851">
    <property type="component" value="Unassembled WGS sequence"/>
</dbReference>
<dbReference type="PANTHER" id="PTHR48081">
    <property type="entry name" value="AB HYDROLASE SUPERFAMILY PROTEIN C4A8.06C"/>
    <property type="match status" value="1"/>
</dbReference>
<accession>A0A1I4FJS9</accession>
<evidence type="ECO:0000313" key="4">
    <source>
        <dbReference type="Proteomes" id="UP000198851"/>
    </source>
</evidence>
<dbReference type="STRING" id="1280847.SAMN04488036_10666"/>
<feature type="domain" description="Alpha/beta hydrolase fold-3" evidence="2">
    <location>
        <begin position="114"/>
        <end position="320"/>
    </location>
</feature>
<dbReference type="EMBL" id="FOSZ01000006">
    <property type="protein sequence ID" value="SFL17570.1"/>
    <property type="molecule type" value="Genomic_DNA"/>
</dbReference>
<evidence type="ECO:0000313" key="3">
    <source>
        <dbReference type="EMBL" id="SFL17570.1"/>
    </source>
</evidence>
<keyword evidence="4" id="KW-1185">Reference proteome</keyword>
<protein>
    <submittedName>
        <fullName evidence="3">Acetyl esterase</fullName>
    </submittedName>
</protein>
<reference evidence="4" key="1">
    <citation type="submission" date="2016-10" db="EMBL/GenBank/DDBJ databases">
        <authorList>
            <person name="Varghese N."/>
            <person name="Submissions S."/>
        </authorList>
    </citation>
    <scope>NUCLEOTIDE SEQUENCE [LARGE SCALE GENOMIC DNA]</scope>
    <source>
        <strain evidence="4">DSM 28453</strain>
    </source>
</reference>
<sequence length="347" mass="37756">MSKLKTLFGLVKIFLPEPFVEWLYRGKRTVVAGRVIDAKAQAVSEAIAMMRAIDDMPTVAESRQQLLDTAQKLEKPGSDSVGMTDIMLPGADGDRRARVYTPAGVSTNAVGPTLLYLHGGGWVQGAIESHDGLCARLADLAGVRVVSFDYRLAPEHVFPAAVDDVFACYLALVEGDTELEVDPTQLVVGGDSAGGNLTAVLMHDLAKACKPMPKAQMLIYPAVDARMTSQSMMDLKDQPLLPAPRIAWYLDLYIPKAQDRLDPRISAIFTDTYASQPDALIVAGGHDPLWDDAHQYAENLRAAGVQVELLAFPGQIHAFMSLTKVIPQGNEAIQKTAQWLRDVFEGR</sequence>
<evidence type="ECO:0000259" key="2">
    <source>
        <dbReference type="Pfam" id="PF07859"/>
    </source>
</evidence>
<evidence type="ECO:0000256" key="1">
    <source>
        <dbReference type="ARBA" id="ARBA00022801"/>
    </source>
</evidence>
<organism evidence="3 4">
    <name type="scientific">Shimia haliotis</name>
    <dbReference type="NCBI Taxonomy" id="1280847"/>
    <lineage>
        <taxon>Bacteria</taxon>
        <taxon>Pseudomonadati</taxon>
        <taxon>Pseudomonadota</taxon>
        <taxon>Alphaproteobacteria</taxon>
        <taxon>Rhodobacterales</taxon>
        <taxon>Roseobacteraceae</taxon>
    </lineage>
</organism>
<dbReference type="GO" id="GO:0016787">
    <property type="term" value="F:hydrolase activity"/>
    <property type="evidence" value="ECO:0007669"/>
    <property type="project" value="UniProtKB-KW"/>
</dbReference>
<dbReference type="Gene3D" id="3.40.50.1820">
    <property type="entry name" value="alpha/beta hydrolase"/>
    <property type="match status" value="1"/>
</dbReference>
<dbReference type="AlphaFoldDB" id="A0A1I4FJS9"/>
<dbReference type="SUPFAM" id="SSF53474">
    <property type="entry name" value="alpha/beta-Hydrolases"/>
    <property type="match status" value="1"/>
</dbReference>
<dbReference type="InterPro" id="IPR050300">
    <property type="entry name" value="GDXG_lipolytic_enzyme"/>
</dbReference>
<dbReference type="RefSeq" id="WP_093324724.1">
    <property type="nucleotide sequence ID" value="NZ_FOSZ01000006.1"/>
</dbReference>